<evidence type="ECO:0000313" key="4">
    <source>
        <dbReference type="Proteomes" id="UP000593567"/>
    </source>
</evidence>
<feature type="domain" description="GST N-terminal" evidence="1">
    <location>
        <begin position="25"/>
        <end position="102"/>
    </location>
</feature>
<keyword evidence="4" id="KW-1185">Reference proteome</keyword>
<dbReference type="Gene3D" id="3.40.30.10">
    <property type="entry name" value="Glutaredoxin"/>
    <property type="match status" value="1"/>
</dbReference>
<dbReference type="GO" id="GO:0004364">
    <property type="term" value="F:glutathione transferase activity"/>
    <property type="evidence" value="ECO:0007669"/>
    <property type="project" value="TreeGrafter"/>
</dbReference>
<dbReference type="InterPro" id="IPR040079">
    <property type="entry name" value="Glutathione_S-Trfase"/>
</dbReference>
<dbReference type="SUPFAM" id="SSF52833">
    <property type="entry name" value="Thioredoxin-like"/>
    <property type="match status" value="1"/>
</dbReference>
<dbReference type="SFLD" id="SFLDS00019">
    <property type="entry name" value="Glutathione_Transferase_(cytos"/>
    <property type="match status" value="1"/>
</dbReference>
<gene>
    <name evidence="3" type="ORF">EB796_006342</name>
</gene>
<dbReference type="SUPFAM" id="SSF47616">
    <property type="entry name" value="GST C-terminal domain-like"/>
    <property type="match status" value="1"/>
</dbReference>
<dbReference type="PANTHER" id="PTHR11571">
    <property type="entry name" value="GLUTATHIONE S-TRANSFERASE"/>
    <property type="match status" value="1"/>
</dbReference>
<reference evidence="3" key="1">
    <citation type="submission" date="2020-06" db="EMBL/GenBank/DDBJ databases">
        <title>Draft genome of Bugula neritina, a colonial animal packing powerful symbionts and potential medicines.</title>
        <authorList>
            <person name="Rayko M."/>
        </authorList>
    </citation>
    <scope>NUCLEOTIDE SEQUENCE [LARGE SCALE GENOMIC DNA]</scope>
    <source>
        <strain evidence="3">Kwan_BN1</strain>
    </source>
</reference>
<dbReference type="InterPro" id="IPR004046">
    <property type="entry name" value="GST_C"/>
</dbReference>
<dbReference type="SFLD" id="SFLDG01205">
    <property type="entry name" value="AMPS.1"/>
    <property type="match status" value="1"/>
</dbReference>
<dbReference type="Proteomes" id="UP000593567">
    <property type="component" value="Unassembled WGS sequence"/>
</dbReference>
<dbReference type="AlphaFoldDB" id="A0A7J7KBM9"/>
<evidence type="ECO:0000259" key="2">
    <source>
        <dbReference type="PROSITE" id="PS50405"/>
    </source>
</evidence>
<feature type="domain" description="GST C-terminal" evidence="2">
    <location>
        <begin position="104"/>
        <end position="233"/>
    </location>
</feature>
<dbReference type="Pfam" id="PF14497">
    <property type="entry name" value="GST_C_3"/>
    <property type="match status" value="1"/>
</dbReference>
<dbReference type="GO" id="GO:0006749">
    <property type="term" value="P:glutathione metabolic process"/>
    <property type="evidence" value="ECO:0007669"/>
    <property type="project" value="TreeGrafter"/>
</dbReference>
<dbReference type="InterPro" id="IPR036249">
    <property type="entry name" value="Thioredoxin-like_sf"/>
</dbReference>
<dbReference type="Pfam" id="PF02798">
    <property type="entry name" value="GST_N"/>
    <property type="match status" value="1"/>
</dbReference>
<accession>A0A7J7KBM9</accession>
<name>A0A7J7KBM9_BUGNE</name>
<evidence type="ECO:0000259" key="1">
    <source>
        <dbReference type="PROSITE" id="PS50404"/>
    </source>
</evidence>
<dbReference type="OrthoDB" id="414243at2759"/>
<evidence type="ECO:0000313" key="3">
    <source>
        <dbReference type="EMBL" id="KAF6035344.1"/>
    </source>
</evidence>
<dbReference type="Gene3D" id="1.20.1050.10">
    <property type="match status" value="1"/>
</dbReference>
<dbReference type="InterPro" id="IPR050213">
    <property type="entry name" value="GST_superfamily"/>
</dbReference>
<dbReference type="SFLD" id="SFLDG00363">
    <property type="entry name" value="AMPS_(cytGST):_Alpha-__Mu-__Pi"/>
    <property type="match status" value="1"/>
</dbReference>
<dbReference type="PROSITE" id="PS50405">
    <property type="entry name" value="GST_CTER"/>
    <property type="match status" value="1"/>
</dbReference>
<dbReference type="EMBL" id="VXIV02000891">
    <property type="protein sequence ID" value="KAF6035344.1"/>
    <property type="molecule type" value="Genomic_DNA"/>
</dbReference>
<proteinExistence type="predicted"/>
<dbReference type="PANTHER" id="PTHR11571:SF150">
    <property type="entry name" value="GLUTATHIONE S-TRANSFERASE"/>
    <property type="match status" value="1"/>
</dbReference>
<protein>
    <recommendedName>
        <fullName evidence="5">HPGDS</fullName>
    </recommendedName>
</protein>
<evidence type="ECO:0008006" key="5">
    <source>
        <dbReference type="Google" id="ProtNLM"/>
    </source>
</evidence>
<sequence>MNQTFPEKLSCYSVTLYLKHLIMTQRDKHLYFDVRARGEAIRMLYALAGKELDDQRIGFADWPSLKPSTPLGKVPVLTTEDGVLCQSNVIARYLGRKFGLIGSTQWDETLNDLVMETVKEFYESGVIAKIFLWKIFKGVPEPEDPEKVLEEVRQSINKHVNYIQSIAEGRGKKFILCDQIQLGDVWLYAALESSRVIYPDIMTTTPWVKEFTAKFEADERIKKHMAERPPSAAGI</sequence>
<dbReference type="CDD" id="cd03039">
    <property type="entry name" value="GST_N_Sigma_like"/>
    <property type="match status" value="1"/>
</dbReference>
<dbReference type="InterPro" id="IPR004045">
    <property type="entry name" value="Glutathione_S-Trfase_N"/>
</dbReference>
<dbReference type="InterPro" id="IPR036282">
    <property type="entry name" value="Glutathione-S-Trfase_C_sf"/>
</dbReference>
<organism evidence="3 4">
    <name type="scientific">Bugula neritina</name>
    <name type="common">Brown bryozoan</name>
    <name type="synonym">Sertularia neritina</name>
    <dbReference type="NCBI Taxonomy" id="10212"/>
    <lineage>
        <taxon>Eukaryota</taxon>
        <taxon>Metazoa</taxon>
        <taxon>Spiralia</taxon>
        <taxon>Lophotrochozoa</taxon>
        <taxon>Bryozoa</taxon>
        <taxon>Gymnolaemata</taxon>
        <taxon>Cheilostomatida</taxon>
        <taxon>Flustrina</taxon>
        <taxon>Buguloidea</taxon>
        <taxon>Bugulidae</taxon>
        <taxon>Bugula</taxon>
    </lineage>
</organism>
<dbReference type="PROSITE" id="PS50404">
    <property type="entry name" value="GST_NTER"/>
    <property type="match status" value="1"/>
</dbReference>
<comment type="caution">
    <text evidence="3">The sequence shown here is derived from an EMBL/GenBank/DDBJ whole genome shotgun (WGS) entry which is preliminary data.</text>
</comment>
<dbReference type="InterPro" id="IPR010987">
    <property type="entry name" value="Glutathione-S-Trfase_C-like"/>
</dbReference>